<evidence type="ECO:0000256" key="2">
    <source>
        <dbReference type="SAM" id="Phobius"/>
    </source>
</evidence>
<sequence length="339" mass="39947">MKNRKKLMGKLFPFIFFFTVFSFMLFFRHEVVFTQADERAIRDVTYGDEWIINANIPDDLREQTMDLDGPLRSKIIHRILGEEQLQVVYIPSSEVMESTGLGDELAGLDLPPWAEKTKELLQEEYDYDLLELSWIDPAYVAPVYPEGQDGEDFLEEEQQEDRQGGTEGRQQVDEEEGKVETDLLEDGRTSWQNIDEYRPERVEMNEPQEDRPIYLDAVQFIRAQNPDVILLDMGLIVEHFEDEYPTYREVALVTREFLRTLYRSNDRFYTFLLMENSVYDKLGYSERSENLDEYLENLTGQMDHVSVAYLDVEGINKQYRSHELAKLFVGTVPIRFYNK</sequence>
<accession>A0ABU0A172</accession>
<organism evidence="3 4">
    <name type="scientific">Evansella vedderi</name>
    <dbReference type="NCBI Taxonomy" id="38282"/>
    <lineage>
        <taxon>Bacteria</taxon>
        <taxon>Bacillati</taxon>
        <taxon>Bacillota</taxon>
        <taxon>Bacilli</taxon>
        <taxon>Bacillales</taxon>
        <taxon>Bacillaceae</taxon>
        <taxon>Evansella</taxon>
    </lineage>
</organism>
<evidence type="ECO:0000313" key="3">
    <source>
        <dbReference type="EMBL" id="MDQ0257234.1"/>
    </source>
</evidence>
<feature type="transmembrane region" description="Helical" evidence="2">
    <location>
        <begin position="7"/>
        <end position="27"/>
    </location>
</feature>
<feature type="region of interest" description="Disordered" evidence="1">
    <location>
        <begin position="154"/>
        <end position="185"/>
    </location>
</feature>
<keyword evidence="2" id="KW-1133">Transmembrane helix</keyword>
<protein>
    <submittedName>
        <fullName evidence="3">Uncharacterized protein</fullName>
    </submittedName>
</protein>
<gene>
    <name evidence="3" type="ORF">J2S74_004692</name>
</gene>
<reference evidence="3 4" key="1">
    <citation type="submission" date="2023-07" db="EMBL/GenBank/DDBJ databases">
        <title>Genomic Encyclopedia of Type Strains, Phase IV (KMG-IV): sequencing the most valuable type-strain genomes for metagenomic binning, comparative biology and taxonomic classification.</title>
        <authorList>
            <person name="Goeker M."/>
        </authorList>
    </citation>
    <scope>NUCLEOTIDE SEQUENCE [LARGE SCALE GENOMIC DNA]</scope>
    <source>
        <strain evidence="3 4">DSM 9768</strain>
    </source>
</reference>
<keyword evidence="4" id="KW-1185">Reference proteome</keyword>
<keyword evidence="2" id="KW-0812">Transmembrane</keyword>
<dbReference type="EMBL" id="JAUSUG010000024">
    <property type="protein sequence ID" value="MDQ0257234.1"/>
    <property type="molecule type" value="Genomic_DNA"/>
</dbReference>
<dbReference type="RefSeq" id="WP_307330634.1">
    <property type="nucleotide sequence ID" value="NZ_JAUSUG010000024.1"/>
</dbReference>
<proteinExistence type="predicted"/>
<evidence type="ECO:0000313" key="4">
    <source>
        <dbReference type="Proteomes" id="UP001230005"/>
    </source>
</evidence>
<dbReference type="Proteomes" id="UP001230005">
    <property type="component" value="Unassembled WGS sequence"/>
</dbReference>
<evidence type="ECO:0000256" key="1">
    <source>
        <dbReference type="SAM" id="MobiDB-lite"/>
    </source>
</evidence>
<name>A0ABU0A172_9BACI</name>
<keyword evidence="2" id="KW-0472">Membrane</keyword>
<comment type="caution">
    <text evidence="3">The sequence shown here is derived from an EMBL/GenBank/DDBJ whole genome shotgun (WGS) entry which is preliminary data.</text>
</comment>